<dbReference type="Gene3D" id="3.40.30.10">
    <property type="entry name" value="Glutaredoxin"/>
    <property type="match status" value="1"/>
</dbReference>
<comment type="similarity">
    <text evidence="1">Belongs to the SCO1/2 family.</text>
</comment>
<feature type="domain" description="Thioredoxin" evidence="5">
    <location>
        <begin position="26"/>
        <end position="190"/>
    </location>
</feature>
<evidence type="ECO:0000259" key="5">
    <source>
        <dbReference type="PROSITE" id="PS51352"/>
    </source>
</evidence>
<dbReference type="STRING" id="759851.SAMN04244570_2886"/>
<reference evidence="6 7" key="1">
    <citation type="submission" date="2011-04" db="EMBL/GenBank/DDBJ databases">
        <authorList>
            <person name="Muzny D."/>
            <person name="Qin X."/>
            <person name="Deng J."/>
            <person name="Jiang H."/>
            <person name="Liu Y."/>
            <person name="Qu J."/>
            <person name="Song X.-Z."/>
            <person name="Zhang L."/>
            <person name="Thornton R."/>
            <person name="Coyle M."/>
            <person name="Francisco L."/>
            <person name="Jackson L."/>
            <person name="Javaid M."/>
            <person name="Korchina V."/>
            <person name="Kovar C."/>
            <person name="Mata R."/>
            <person name="Mathew T."/>
            <person name="Ngo R."/>
            <person name="Nguyen L."/>
            <person name="Nguyen N."/>
            <person name="Okwuonu G."/>
            <person name="Ongeri F."/>
            <person name="Pham C."/>
            <person name="Simmons D."/>
            <person name="Wilczek-Boney K."/>
            <person name="Hale W."/>
            <person name="Jakkamsetti A."/>
            <person name="Pham P."/>
            <person name="Ruth R."/>
            <person name="San Lucas F."/>
            <person name="Warren J."/>
            <person name="Zhang J."/>
            <person name="Zhao Z."/>
            <person name="Zhou C."/>
            <person name="Zhu D."/>
            <person name="Lee S."/>
            <person name="Bess C."/>
            <person name="Blankenburg K."/>
            <person name="Forbes L."/>
            <person name="Fu Q."/>
            <person name="Gubbala S."/>
            <person name="Hirani K."/>
            <person name="Jayaseelan J.C."/>
            <person name="Lara F."/>
            <person name="Munidasa M."/>
            <person name="Palculict T."/>
            <person name="Patil S."/>
            <person name="Pu L.-L."/>
            <person name="Saada N."/>
            <person name="Tang L."/>
            <person name="Weissenberger G."/>
            <person name="Zhu Y."/>
            <person name="Hemphill L."/>
            <person name="Shang Y."/>
            <person name="Youmans B."/>
            <person name="Ayvaz T."/>
            <person name="Ross M."/>
            <person name="Santibanez J."/>
            <person name="Aqrawi P."/>
            <person name="Gross S."/>
            <person name="Joshi V."/>
            <person name="Fowler G."/>
            <person name="Nazareth L."/>
            <person name="Reid J."/>
            <person name="Worley K."/>
            <person name="Petrosino J."/>
            <person name="Highlander S."/>
            <person name="Gibbs R."/>
        </authorList>
    </citation>
    <scope>NUCLEOTIDE SEQUENCE [LARGE SCALE GENOMIC DNA]</scope>
    <source>
        <strain evidence="6 7">2681</strain>
    </source>
</reference>
<evidence type="ECO:0000256" key="1">
    <source>
        <dbReference type="ARBA" id="ARBA00010996"/>
    </source>
</evidence>
<keyword evidence="2 3" id="KW-0186">Copper</keyword>
<dbReference type="Pfam" id="PF02630">
    <property type="entry name" value="SCO1-SenC"/>
    <property type="match status" value="1"/>
</dbReference>
<accession>F9DWG0</accession>
<dbReference type="GO" id="GO:0046872">
    <property type="term" value="F:metal ion binding"/>
    <property type="evidence" value="ECO:0007669"/>
    <property type="project" value="UniProtKB-KW"/>
</dbReference>
<evidence type="ECO:0000313" key="7">
    <source>
        <dbReference type="Proteomes" id="UP000005316"/>
    </source>
</evidence>
<dbReference type="PANTHER" id="PTHR12151">
    <property type="entry name" value="ELECTRON TRANSPORT PROTIN SCO1/SENC FAMILY MEMBER"/>
    <property type="match status" value="1"/>
</dbReference>
<keyword evidence="4" id="KW-1015">Disulfide bond</keyword>
<evidence type="ECO:0000256" key="3">
    <source>
        <dbReference type="PIRSR" id="PIRSR603782-1"/>
    </source>
</evidence>
<feature type="binding site" evidence="3">
    <location>
        <position position="68"/>
    </location>
    <ligand>
        <name>Cu cation</name>
        <dbReference type="ChEBI" id="CHEBI:23378"/>
    </ligand>
</feature>
<dbReference type="eggNOG" id="COG1999">
    <property type="taxonomic scope" value="Bacteria"/>
</dbReference>
<sequence length="190" mass="22040">MKYEMKRLTPFILLIVLLLSSCSEPLERGKKVRDFTFIDQNGEPYGTEQLAGTPWIADFIFTSCTTICPTLTSEMASLQKMLKEEGLDVQFVSFSVDSEVDEPAVLKKYISNFTDDESDWHLLTGYSQSELEAFAREEFQTFVLKHDSSNQVVHGTNFYLMDSESYILKEYNFSNETYKEELRKDLKRIK</sequence>
<comment type="caution">
    <text evidence="6">The sequence shown here is derived from an EMBL/GenBank/DDBJ whole genome shotgun (WGS) entry which is preliminary data.</text>
</comment>
<dbReference type="HOGENOM" id="CLU_050131_2_1_9"/>
<dbReference type="InterPro" id="IPR013766">
    <property type="entry name" value="Thioredoxin_domain"/>
</dbReference>
<evidence type="ECO:0000256" key="2">
    <source>
        <dbReference type="ARBA" id="ARBA00023008"/>
    </source>
</evidence>
<keyword evidence="3" id="KW-0479">Metal-binding</keyword>
<feature type="binding site" evidence="3">
    <location>
        <position position="154"/>
    </location>
    <ligand>
        <name>Cu cation</name>
        <dbReference type="ChEBI" id="CHEBI:23378"/>
    </ligand>
</feature>
<dbReference type="PROSITE" id="PS51352">
    <property type="entry name" value="THIOREDOXIN_2"/>
    <property type="match status" value="1"/>
</dbReference>
<dbReference type="EMBL" id="AFPZ01000099">
    <property type="protein sequence ID" value="EGQ21781.1"/>
    <property type="molecule type" value="Genomic_DNA"/>
</dbReference>
<evidence type="ECO:0000256" key="4">
    <source>
        <dbReference type="PIRSR" id="PIRSR603782-2"/>
    </source>
</evidence>
<dbReference type="InterPro" id="IPR036249">
    <property type="entry name" value="Thioredoxin-like_sf"/>
</dbReference>
<dbReference type="PANTHER" id="PTHR12151:SF25">
    <property type="entry name" value="LINALOOL DEHYDRATASE_ISOMERASE DOMAIN-CONTAINING PROTEIN"/>
    <property type="match status" value="1"/>
</dbReference>
<organism evidence="6 7">
    <name type="scientific">Sporosarcina newyorkensis 2681</name>
    <dbReference type="NCBI Taxonomy" id="1027292"/>
    <lineage>
        <taxon>Bacteria</taxon>
        <taxon>Bacillati</taxon>
        <taxon>Bacillota</taxon>
        <taxon>Bacilli</taxon>
        <taxon>Bacillales</taxon>
        <taxon>Caryophanaceae</taxon>
        <taxon>Sporosarcina</taxon>
    </lineage>
</organism>
<dbReference type="SUPFAM" id="SSF52833">
    <property type="entry name" value="Thioredoxin-like"/>
    <property type="match status" value="1"/>
</dbReference>
<dbReference type="AlphaFoldDB" id="F9DWG0"/>
<feature type="binding site" evidence="3">
    <location>
        <position position="64"/>
    </location>
    <ligand>
        <name>Cu cation</name>
        <dbReference type="ChEBI" id="CHEBI:23378"/>
    </ligand>
</feature>
<name>F9DWG0_9BACL</name>
<gene>
    <name evidence="6" type="ORF">HMPREF9372_3141</name>
</gene>
<evidence type="ECO:0000313" key="6">
    <source>
        <dbReference type="EMBL" id="EGQ21781.1"/>
    </source>
</evidence>
<dbReference type="InterPro" id="IPR003782">
    <property type="entry name" value="SCO1/SenC"/>
</dbReference>
<protein>
    <submittedName>
        <fullName evidence="6">SCO1/SenC family protein</fullName>
    </submittedName>
</protein>
<dbReference type="Proteomes" id="UP000005316">
    <property type="component" value="Unassembled WGS sequence"/>
</dbReference>
<dbReference type="CDD" id="cd02968">
    <property type="entry name" value="SCO"/>
    <property type="match status" value="1"/>
</dbReference>
<dbReference type="PROSITE" id="PS51257">
    <property type="entry name" value="PROKAR_LIPOPROTEIN"/>
    <property type="match status" value="1"/>
</dbReference>
<feature type="disulfide bond" description="Redox-active" evidence="4">
    <location>
        <begin position="64"/>
        <end position="68"/>
    </location>
</feature>
<proteinExistence type="inferred from homology"/>